<evidence type="ECO:0000313" key="1">
    <source>
        <dbReference type="EMBL" id="KGA98750.1"/>
    </source>
</evidence>
<reference evidence="2 4" key="2">
    <citation type="submission" date="2014-01" db="EMBL/GenBank/DDBJ databases">
        <title>Draft genome sequencing of Bacillus alcalophilus CGMCC 1.3604.</title>
        <authorList>
            <person name="Yang J."/>
            <person name="Diao L."/>
            <person name="Yang S."/>
        </authorList>
    </citation>
    <scope>NUCLEOTIDE SEQUENCE [LARGE SCALE GENOMIC DNA]</scope>
    <source>
        <strain evidence="2 4">CGMCC 1.3604</strain>
    </source>
</reference>
<name>A0A094XJ48_ALKAL</name>
<proteinExistence type="predicted"/>
<dbReference type="STRING" id="1218173.BALCAV_0202245"/>
<gene>
    <name evidence="2" type="ORF">AJ85_17915</name>
    <name evidence="1" type="ORF">BALCAV_0202245</name>
</gene>
<evidence type="ECO:0000313" key="3">
    <source>
        <dbReference type="Proteomes" id="UP000002754"/>
    </source>
</evidence>
<dbReference type="RefSeq" id="WP_003324024.1">
    <property type="nucleotide sequence ID" value="NZ_ALPT02000005.1"/>
</dbReference>
<protein>
    <submittedName>
        <fullName evidence="1">Uncharacterized protein</fullName>
    </submittedName>
</protein>
<dbReference type="Proteomes" id="UP000297014">
    <property type="component" value="Unassembled WGS sequence"/>
</dbReference>
<reference evidence="1 3" key="1">
    <citation type="journal article" date="2014" name="Genome Announc.">
        <title>Draft Genome Sequence of Bacillus alcalophilus AV1934, a Classic Alkaliphile Isolated from Human Feces in 1934.</title>
        <authorList>
            <person name="Attie O."/>
            <person name="Jayaprakash A."/>
            <person name="Shah H."/>
            <person name="Paulsen I.T."/>
            <person name="Morino M."/>
            <person name="Takahashi Y."/>
            <person name="Narumi I."/>
            <person name="Sachidanandam R."/>
            <person name="Satoh K."/>
            <person name="Ito M."/>
            <person name="Krulwich T.A."/>
        </authorList>
    </citation>
    <scope>NUCLEOTIDE SEQUENCE [LARGE SCALE GENOMIC DNA]</scope>
    <source>
        <strain evidence="1 3">AV1934</strain>
    </source>
</reference>
<dbReference type="AlphaFoldDB" id="A0A094XJ48"/>
<keyword evidence="3" id="KW-1185">Reference proteome</keyword>
<dbReference type="PROSITE" id="PS51257">
    <property type="entry name" value="PROKAR_LIPOPROTEIN"/>
    <property type="match status" value="1"/>
</dbReference>
<dbReference type="Proteomes" id="UP000002754">
    <property type="component" value="Unassembled WGS sequence"/>
</dbReference>
<organism evidence="1 3">
    <name type="scientific">Alkalihalobacillus alcalophilus ATCC 27647 = CGMCC 1.3604</name>
    <dbReference type="NCBI Taxonomy" id="1218173"/>
    <lineage>
        <taxon>Bacteria</taxon>
        <taxon>Bacillati</taxon>
        <taxon>Bacillota</taxon>
        <taxon>Bacilli</taxon>
        <taxon>Bacillales</taxon>
        <taxon>Bacillaceae</taxon>
        <taxon>Alkalihalobacillus</taxon>
    </lineage>
</organism>
<sequence>MHFIKEVCFYLLLISLLGACSVPIEESLEEAEQVFYDSLEQESMEPNVELEQLAIYVPELFDVIRERDHNIVIGNGDDLIVFFYLPLTETDDRRLLEQEIRYDAHTLLLVEERADNAYFLSVKEQEGNKREVELTVGRGNAKLTKLTNANDLVEDTEQLLQMIHSYEIFE</sequence>
<evidence type="ECO:0000313" key="2">
    <source>
        <dbReference type="EMBL" id="THG89401.1"/>
    </source>
</evidence>
<dbReference type="EMBL" id="JALP01000236">
    <property type="protein sequence ID" value="THG89401.1"/>
    <property type="molecule type" value="Genomic_DNA"/>
</dbReference>
<evidence type="ECO:0000313" key="4">
    <source>
        <dbReference type="Proteomes" id="UP000297014"/>
    </source>
</evidence>
<comment type="caution">
    <text evidence="1">The sequence shown here is derived from an EMBL/GenBank/DDBJ whole genome shotgun (WGS) entry which is preliminary data.</text>
</comment>
<dbReference type="EMBL" id="ALPT02000005">
    <property type="protein sequence ID" value="KGA98750.1"/>
    <property type="molecule type" value="Genomic_DNA"/>
</dbReference>
<accession>A0A094XJ48</accession>